<evidence type="ECO:0000256" key="3">
    <source>
        <dbReference type="ARBA" id="ARBA00023004"/>
    </source>
</evidence>
<dbReference type="CDD" id="cd12107">
    <property type="entry name" value="Hemerythrin"/>
    <property type="match status" value="1"/>
</dbReference>
<evidence type="ECO:0000256" key="2">
    <source>
        <dbReference type="ARBA" id="ARBA00022723"/>
    </source>
</evidence>
<keyword evidence="6" id="KW-1185">Reference proteome</keyword>
<evidence type="ECO:0000313" key="5">
    <source>
        <dbReference type="EMBL" id="MBL4937054.1"/>
    </source>
</evidence>
<evidence type="ECO:0000256" key="1">
    <source>
        <dbReference type="ARBA" id="ARBA00010587"/>
    </source>
</evidence>
<keyword evidence="3" id="KW-0408">Iron</keyword>
<dbReference type="InterPro" id="IPR012827">
    <property type="entry name" value="Hemerythrin_metal-bd"/>
</dbReference>
<dbReference type="Pfam" id="PF01814">
    <property type="entry name" value="Hemerythrin"/>
    <property type="match status" value="1"/>
</dbReference>
<accession>A0ABS1TFE4</accession>
<dbReference type="SUPFAM" id="SSF47188">
    <property type="entry name" value="Hemerythrin-like"/>
    <property type="match status" value="1"/>
</dbReference>
<dbReference type="Gene3D" id="1.20.120.50">
    <property type="entry name" value="Hemerythrin-like"/>
    <property type="match status" value="1"/>
</dbReference>
<dbReference type="PANTHER" id="PTHR37164">
    <property type="entry name" value="BACTERIOHEMERYTHRIN"/>
    <property type="match status" value="1"/>
</dbReference>
<dbReference type="EMBL" id="JAESWC010000009">
    <property type="protein sequence ID" value="MBL4937054.1"/>
    <property type="molecule type" value="Genomic_DNA"/>
</dbReference>
<dbReference type="InterPro" id="IPR012312">
    <property type="entry name" value="Hemerythrin-like"/>
</dbReference>
<gene>
    <name evidence="5" type="ORF">JK636_14965</name>
</gene>
<evidence type="ECO:0000313" key="6">
    <source>
        <dbReference type="Proteomes" id="UP000632377"/>
    </source>
</evidence>
<dbReference type="Proteomes" id="UP000632377">
    <property type="component" value="Unassembled WGS sequence"/>
</dbReference>
<dbReference type="InterPro" id="IPR050669">
    <property type="entry name" value="Hemerythrin"/>
</dbReference>
<comment type="similarity">
    <text evidence="1">Belongs to the hemerythrin family.</text>
</comment>
<dbReference type="PANTHER" id="PTHR37164:SF1">
    <property type="entry name" value="BACTERIOHEMERYTHRIN"/>
    <property type="match status" value="1"/>
</dbReference>
<comment type="caution">
    <text evidence="5">The sequence shown here is derived from an EMBL/GenBank/DDBJ whole genome shotgun (WGS) entry which is preliminary data.</text>
</comment>
<dbReference type="PROSITE" id="PS00550">
    <property type="entry name" value="HEMERYTHRINS"/>
    <property type="match status" value="1"/>
</dbReference>
<dbReference type="NCBIfam" id="NF033749">
    <property type="entry name" value="bact_hemeryth"/>
    <property type="match status" value="1"/>
</dbReference>
<dbReference type="RefSeq" id="WP_202749809.1">
    <property type="nucleotide sequence ID" value="NZ_JAESWC010000009.1"/>
</dbReference>
<reference evidence="5 6" key="1">
    <citation type="submission" date="2021-01" db="EMBL/GenBank/DDBJ databases">
        <title>Genome public.</title>
        <authorList>
            <person name="Liu C."/>
            <person name="Sun Q."/>
        </authorList>
    </citation>
    <scope>NUCLEOTIDE SEQUENCE [LARGE SCALE GENOMIC DNA]</scope>
    <source>
        <strain evidence="5 6">YIM B02515</strain>
    </source>
</reference>
<feature type="domain" description="Hemerythrin-like" evidence="4">
    <location>
        <begin position="11"/>
        <end position="127"/>
    </location>
</feature>
<dbReference type="InterPro" id="IPR016131">
    <property type="entry name" value="Haemerythrin_Fe_BS"/>
</dbReference>
<evidence type="ECO:0000259" key="4">
    <source>
        <dbReference type="Pfam" id="PF01814"/>
    </source>
</evidence>
<protein>
    <submittedName>
        <fullName evidence="5">Hemerythrin family protein</fullName>
    </submittedName>
</protein>
<proteinExistence type="inferred from homology"/>
<keyword evidence="2" id="KW-0479">Metal-binding</keyword>
<dbReference type="NCBIfam" id="TIGR02481">
    <property type="entry name" value="hemeryth_dom"/>
    <property type="match status" value="1"/>
</dbReference>
<organism evidence="5 6">
    <name type="scientific">Clostridium rhizosphaerae</name>
    <dbReference type="NCBI Taxonomy" id="2803861"/>
    <lineage>
        <taxon>Bacteria</taxon>
        <taxon>Bacillati</taxon>
        <taxon>Bacillota</taxon>
        <taxon>Clostridia</taxon>
        <taxon>Eubacteriales</taxon>
        <taxon>Clostridiaceae</taxon>
        <taxon>Clostridium</taxon>
    </lineage>
</organism>
<dbReference type="InterPro" id="IPR035938">
    <property type="entry name" value="Hemerythrin-like_sf"/>
</dbReference>
<sequence length="129" mass="15650">MLRWNEKYTLGVEMIDDQHKKLFEIAERAYDLLVNDFRTDKYDQIVNILGELKDYTVFHFNCEEEYMKSIGYKKFLSHKVYHEDFINTINNTDLSKIDVNQDEYIMEILNFIAKWIDEHILEQDKQIVS</sequence>
<name>A0ABS1TFE4_9CLOT</name>